<dbReference type="Pfam" id="PF10783">
    <property type="entry name" value="DUF2599"/>
    <property type="match status" value="1"/>
</dbReference>
<evidence type="ECO:0000313" key="2">
    <source>
        <dbReference type="EMBL" id="VDZ54597.1"/>
    </source>
</evidence>
<gene>
    <name evidence="2" type="ORF">NCTC11214_01459</name>
</gene>
<dbReference type="RefSeq" id="WP_004956439.1">
    <property type="nucleotide sequence ID" value="NZ_JAQMZQ010000012.1"/>
</dbReference>
<dbReference type="AlphaFoldDB" id="A0A447KNP6"/>
<protein>
    <submittedName>
        <fullName evidence="2">Protein of uncharacterized function (DUF2599)</fullName>
    </submittedName>
</protein>
<dbReference type="Proteomes" id="UP000281391">
    <property type="component" value="Chromosome"/>
</dbReference>
<keyword evidence="1" id="KW-0732">Signal</keyword>
<sequence length="125" mass="14731">MKKWAWFFSGVLASCFAWPASADYPYRNCQRYIKSASWIERYGEMTLAVIPTDCGRSIYSRETDRAFAELVNKFGKDKYWRNTRGMRDQFACHYSIARKKQVWNLDPYRKDVGYEATEKAGCNPH</sequence>
<feature type="chain" id="PRO_5019405712" evidence="1">
    <location>
        <begin position="23"/>
        <end position="125"/>
    </location>
</feature>
<dbReference type="EMBL" id="LR134117">
    <property type="protein sequence ID" value="VDZ54597.1"/>
    <property type="molecule type" value="Genomic_DNA"/>
</dbReference>
<feature type="signal peptide" evidence="1">
    <location>
        <begin position="1"/>
        <end position="22"/>
    </location>
</feature>
<organism evidence="2 3">
    <name type="scientific">Serratia odorifera</name>
    <dbReference type="NCBI Taxonomy" id="618"/>
    <lineage>
        <taxon>Bacteria</taxon>
        <taxon>Pseudomonadati</taxon>
        <taxon>Pseudomonadota</taxon>
        <taxon>Gammaproteobacteria</taxon>
        <taxon>Enterobacterales</taxon>
        <taxon>Yersiniaceae</taxon>
        <taxon>Serratia</taxon>
    </lineage>
</organism>
<proteinExistence type="predicted"/>
<dbReference type="KEGG" id="sof:NCTC11214_01459"/>
<name>A0A447KNP6_SEROD</name>
<accession>A0A447KNP6</accession>
<dbReference type="PROSITE" id="PS51257">
    <property type="entry name" value="PROKAR_LIPOPROTEIN"/>
    <property type="match status" value="1"/>
</dbReference>
<dbReference type="InterPro" id="IPR019719">
    <property type="entry name" value="DUF2599"/>
</dbReference>
<reference evidence="2 3" key="1">
    <citation type="submission" date="2018-12" db="EMBL/GenBank/DDBJ databases">
        <authorList>
            <consortium name="Pathogen Informatics"/>
        </authorList>
    </citation>
    <scope>NUCLEOTIDE SEQUENCE [LARGE SCALE GENOMIC DNA]</scope>
    <source>
        <strain evidence="2 3">NCTC11214</strain>
    </source>
</reference>
<evidence type="ECO:0000256" key="1">
    <source>
        <dbReference type="SAM" id="SignalP"/>
    </source>
</evidence>
<evidence type="ECO:0000313" key="3">
    <source>
        <dbReference type="Proteomes" id="UP000281391"/>
    </source>
</evidence>